<dbReference type="SUPFAM" id="SSF82861">
    <property type="entry name" value="Mechanosensitive channel protein MscS (YggB), transmembrane region"/>
    <property type="match status" value="1"/>
</dbReference>
<dbReference type="Gene3D" id="1.10.287.1260">
    <property type="match status" value="1"/>
</dbReference>
<proteinExistence type="inferred from homology"/>
<feature type="compositionally biased region" description="Basic and acidic residues" evidence="7">
    <location>
        <begin position="603"/>
        <end position="618"/>
    </location>
</feature>
<keyword evidence="4 8" id="KW-0812">Transmembrane</keyword>
<comment type="caution">
    <text evidence="11">The sequence shown here is derived from an EMBL/GenBank/DDBJ whole genome shotgun (WGS) entry which is preliminary data.</text>
</comment>
<evidence type="ECO:0000256" key="9">
    <source>
        <dbReference type="SAM" id="SignalP"/>
    </source>
</evidence>
<keyword evidence="12" id="KW-1185">Reference proteome</keyword>
<name>A0ABY3MTZ4_9GAMM</name>
<evidence type="ECO:0000256" key="2">
    <source>
        <dbReference type="ARBA" id="ARBA00008017"/>
    </source>
</evidence>
<dbReference type="EMBL" id="PJAI02000020">
    <property type="protein sequence ID" value="TYK64654.1"/>
    <property type="molecule type" value="Genomic_DNA"/>
</dbReference>
<evidence type="ECO:0000256" key="3">
    <source>
        <dbReference type="ARBA" id="ARBA00022475"/>
    </source>
</evidence>
<gene>
    <name evidence="11" type="ORF">CWS31_014470</name>
</gene>
<feature type="transmembrane region" description="Helical" evidence="8">
    <location>
        <begin position="290"/>
        <end position="309"/>
    </location>
</feature>
<sequence length="618" mass="69694">MSVKINSAAIKVLFTFFILIYSQAIFANAGSATVTTTTTLKKVTDSEDATESIIEKTIEEGKPGQTPLATVISIHQEVKQGNLDEAGKYLDMRYLPKEVSEIGAEELLRQLVIIWSQQHILDLYSLSDQPEGHLNDSLPSYRESLGVINSSNGPMPLYLQRVPAGNGERIWKISNATVASIPELWKEFGYNKHIELLAHYLPEFTIFHMSNWQFICFILLIVITWLLTSVMPKLAQVVFGNKTKRSEALIKFFGHSVRMFLFFILVEYGTGFLGLSMQAKVWLTIGTLKYLAAIYLILGLMEIFTALYLMPRKEGAYSAAIIRPLMTTAKIIVVLLVLLNWFESAGYNIATILTGLGIGSLAIALAAQKTLENIFGAFTIYVAKPIQAGDFCKFGDITGTVEEIGLRSTRIRKLNRSVVHVPNSIFSSKELENFSEIDRRHYQREFRVRLDTSSDQLRQMLIKIRELLLCHERVLPTAARARFEFIERDAFVVIVNCYVDTKSVVDFKGVAEDLNLYILDIIRDLGIQWAIPQQELLMGKAIQTNPELVTAAHNNMEALRKENKLPFPDFSEKDIETRRDTLKYPAQGTLQKAPDSDQIIEGEDSHEANESHEAVSRV</sequence>
<organism evidence="11 12">
    <name type="scientific">Colwellia echini</name>
    <dbReference type="NCBI Taxonomy" id="1982103"/>
    <lineage>
        <taxon>Bacteria</taxon>
        <taxon>Pseudomonadati</taxon>
        <taxon>Pseudomonadota</taxon>
        <taxon>Gammaproteobacteria</taxon>
        <taxon>Alteromonadales</taxon>
        <taxon>Colwelliaceae</taxon>
        <taxon>Colwellia</taxon>
    </lineage>
</organism>
<reference evidence="11 12" key="1">
    <citation type="submission" date="2019-08" db="EMBL/GenBank/DDBJ databases">
        <title>Microbe sample from Colwellia echini.</title>
        <authorList>
            <person name="Christiansen L."/>
            <person name="Pathiraja D."/>
            <person name="Schultz-Johansen M."/>
            <person name="Choi I.-G."/>
            <person name="Stougaard P."/>
        </authorList>
    </citation>
    <scope>NUCLEOTIDE SEQUENCE [LARGE SCALE GENOMIC DNA]</scope>
    <source>
        <strain evidence="11 12">A3</strain>
    </source>
</reference>
<dbReference type="SUPFAM" id="SSF82689">
    <property type="entry name" value="Mechanosensitive channel protein MscS (YggB), C-terminal domain"/>
    <property type="match status" value="1"/>
</dbReference>
<dbReference type="Proteomes" id="UP000815846">
    <property type="component" value="Unassembled WGS sequence"/>
</dbReference>
<feature type="transmembrane region" description="Helical" evidence="8">
    <location>
        <begin position="321"/>
        <end position="341"/>
    </location>
</feature>
<feature type="transmembrane region" description="Helical" evidence="8">
    <location>
        <begin position="252"/>
        <end position="270"/>
    </location>
</feature>
<feature type="domain" description="Mechanosensitive ion channel MscS" evidence="10">
    <location>
        <begin position="370"/>
        <end position="435"/>
    </location>
</feature>
<dbReference type="RefSeq" id="WP_101344529.1">
    <property type="nucleotide sequence ID" value="NZ_PJAI02000020.1"/>
</dbReference>
<evidence type="ECO:0000256" key="8">
    <source>
        <dbReference type="SAM" id="Phobius"/>
    </source>
</evidence>
<feature type="transmembrane region" description="Helical" evidence="8">
    <location>
        <begin position="347"/>
        <end position="367"/>
    </location>
</feature>
<feature type="region of interest" description="Disordered" evidence="7">
    <location>
        <begin position="583"/>
        <end position="618"/>
    </location>
</feature>
<evidence type="ECO:0000259" key="10">
    <source>
        <dbReference type="Pfam" id="PF00924"/>
    </source>
</evidence>
<keyword evidence="3" id="KW-1003">Cell membrane</keyword>
<dbReference type="Gene3D" id="2.30.30.60">
    <property type="match status" value="1"/>
</dbReference>
<dbReference type="InterPro" id="IPR010920">
    <property type="entry name" value="LSM_dom_sf"/>
</dbReference>
<protein>
    <submittedName>
        <fullName evidence="11">Mechanosensitive ion channel family protein</fullName>
    </submittedName>
</protein>
<evidence type="ECO:0000313" key="11">
    <source>
        <dbReference type="EMBL" id="TYK64654.1"/>
    </source>
</evidence>
<dbReference type="SUPFAM" id="SSF50182">
    <property type="entry name" value="Sm-like ribonucleoproteins"/>
    <property type="match status" value="1"/>
</dbReference>
<dbReference type="PANTHER" id="PTHR30566:SF5">
    <property type="entry name" value="MECHANOSENSITIVE ION CHANNEL PROTEIN 1, MITOCHONDRIAL-RELATED"/>
    <property type="match status" value="1"/>
</dbReference>
<dbReference type="InterPro" id="IPR011066">
    <property type="entry name" value="MscS_channel_C_sf"/>
</dbReference>
<keyword evidence="9" id="KW-0732">Signal</keyword>
<keyword evidence="6 8" id="KW-0472">Membrane</keyword>
<dbReference type="PANTHER" id="PTHR30566">
    <property type="entry name" value="YNAI-RELATED MECHANOSENSITIVE ION CHANNEL"/>
    <property type="match status" value="1"/>
</dbReference>
<feature type="chain" id="PRO_5046053451" evidence="9">
    <location>
        <begin position="28"/>
        <end position="618"/>
    </location>
</feature>
<evidence type="ECO:0000256" key="7">
    <source>
        <dbReference type="SAM" id="MobiDB-lite"/>
    </source>
</evidence>
<dbReference type="Pfam" id="PF00924">
    <property type="entry name" value="MS_channel_2nd"/>
    <property type="match status" value="1"/>
</dbReference>
<dbReference type="InterPro" id="IPR023408">
    <property type="entry name" value="MscS_beta-dom_sf"/>
</dbReference>
<evidence type="ECO:0000256" key="1">
    <source>
        <dbReference type="ARBA" id="ARBA00004651"/>
    </source>
</evidence>
<keyword evidence="5 8" id="KW-1133">Transmembrane helix</keyword>
<evidence type="ECO:0000313" key="12">
    <source>
        <dbReference type="Proteomes" id="UP000815846"/>
    </source>
</evidence>
<accession>A0ABY3MTZ4</accession>
<dbReference type="InterPro" id="IPR011014">
    <property type="entry name" value="MscS_channel_TM-2"/>
</dbReference>
<comment type="subcellular location">
    <subcellularLocation>
        <location evidence="1">Cell membrane</location>
        <topology evidence="1">Multi-pass membrane protein</topology>
    </subcellularLocation>
</comment>
<feature type="transmembrane region" description="Helical" evidence="8">
    <location>
        <begin position="212"/>
        <end position="231"/>
    </location>
</feature>
<evidence type="ECO:0000256" key="5">
    <source>
        <dbReference type="ARBA" id="ARBA00022989"/>
    </source>
</evidence>
<comment type="similarity">
    <text evidence="2">Belongs to the MscS (TC 1.A.23) family.</text>
</comment>
<dbReference type="InterPro" id="IPR006685">
    <property type="entry name" value="MscS_channel_2nd"/>
</dbReference>
<feature type="signal peptide" evidence="9">
    <location>
        <begin position="1"/>
        <end position="27"/>
    </location>
</feature>
<evidence type="ECO:0000256" key="4">
    <source>
        <dbReference type="ARBA" id="ARBA00022692"/>
    </source>
</evidence>
<evidence type="ECO:0000256" key="6">
    <source>
        <dbReference type="ARBA" id="ARBA00023136"/>
    </source>
</evidence>